<dbReference type="InterPro" id="IPR025202">
    <property type="entry name" value="PLD-like_dom"/>
</dbReference>
<dbReference type="AlphaFoldDB" id="A0A0L0VH28"/>
<dbReference type="Gene3D" id="3.30.870.10">
    <property type="entry name" value="Endonuclease Chain A"/>
    <property type="match status" value="2"/>
</dbReference>
<dbReference type="GO" id="GO:0030572">
    <property type="term" value="F:phosphatidyltransferase activity"/>
    <property type="evidence" value="ECO:0007669"/>
    <property type="project" value="UniProtKB-ARBA"/>
</dbReference>
<dbReference type="SUPFAM" id="SSF56024">
    <property type="entry name" value="Phospholipase D/nuclease"/>
    <property type="match status" value="2"/>
</dbReference>
<accession>A0A0L0VH28</accession>
<reference evidence="5" key="1">
    <citation type="submission" date="2014-03" db="EMBL/GenBank/DDBJ databases">
        <title>The Genome Sequence of Puccinia striiformis f. sp. tritici PST-78.</title>
        <authorList>
            <consortium name="The Broad Institute Genome Sequencing Platform"/>
            <person name="Cuomo C."/>
            <person name="Hulbert S."/>
            <person name="Chen X."/>
            <person name="Walker B."/>
            <person name="Young S.K."/>
            <person name="Zeng Q."/>
            <person name="Gargeya S."/>
            <person name="Fitzgerald M."/>
            <person name="Haas B."/>
            <person name="Abouelleil A."/>
            <person name="Alvarado L."/>
            <person name="Arachchi H.M."/>
            <person name="Berlin A.M."/>
            <person name="Chapman S.B."/>
            <person name="Goldberg J."/>
            <person name="Griggs A."/>
            <person name="Gujja S."/>
            <person name="Hansen M."/>
            <person name="Howarth C."/>
            <person name="Imamovic A."/>
            <person name="Larimer J."/>
            <person name="McCowan C."/>
            <person name="Montmayeur A."/>
            <person name="Murphy C."/>
            <person name="Neiman D."/>
            <person name="Pearson M."/>
            <person name="Priest M."/>
            <person name="Roberts A."/>
            <person name="Saif S."/>
            <person name="Shea T."/>
            <person name="Sisk P."/>
            <person name="Sykes S."/>
            <person name="Wortman J."/>
            <person name="Nusbaum C."/>
            <person name="Birren B."/>
        </authorList>
    </citation>
    <scope>NUCLEOTIDE SEQUENCE [LARGE SCALE GENOMIC DNA]</scope>
    <source>
        <strain evidence="5">race PST-78</strain>
    </source>
</reference>
<dbReference type="CDD" id="cd00138">
    <property type="entry name" value="PLDc_SF"/>
    <property type="match status" value="1"/>
</dbReference>
<evidence type="ECO:0000313" key="5">
    <source>
        <dbReference type="Proteomes" id="UP000054564"/>
    </source>
</evidence>
<name>A0A0L0VH28_9BASI</name>
<evidence type="ECO:0000256" key="2">
    <source>
        <dbReference type="SAM" id="SignalP"/>
    </source>
</evidence>
<organism evidence="4 5">
    <name type="scientific">Puccinia striiformis f. sp. tritici PST-78</name>
    <dbReference type="NCBI Taxonomy" id="1165861"/>
    <lineage>
        <taxon>Eukaryota</taxon>
        <taxon>Fungi</taxon>
        <taxon>Dikarya</taxon>
        <taxon>Basidiomycota</taxon>
        <taxon>Pucciniomycotina</taxon>
        <taxon>Pucciniomycetes</taxon>
        <taxon>Pucciniales</taxon>
        <taxon>Pucciniaceae</taxon>
        <taxon>Puccinia</taxon>
    </lineage>
</organism>
<proteinExistence type="predicted"/>
<dbReference type="PANTHER" id="PTHR21248:SF22">
    <property type="entry name" value="PHOSPHOLIPASE D"/>
    <property type="match status" value="1"/>
</dbReference>
<dbReference type="EMBL" id="AJIL01000055">
    <property type="protein sequence ID" value="KNE98553.1"/>
    <property type="molecule type" value="Genomic_DNA"/>
</dbReference>
<keyword evidence="2" id="KW-0732">Signal</keyword>
<gene>
    <name evidence="4" type="ORF">PSTG_08105</name>
</gene>
<feature type="chain" id="PRO_5005549987" description="PLD phosphodiesterase domain-containing protein" evidence="2">
    <location>
        <begin position="22"/>
        <end position="721"/>
    </location>
</feature>
<dbReference type="Pfam" id="PF13091">
    <property type="entry name" value="PLDc_2"/>
    <property type="match status" value="1"/>
</dbReference>
<evidence type="ECO:0000256" key="1">
    <source>
        <dbReference type="SAM" id="MobiDB-lite"/>
    </source>
</evidence>
<dbReference type="InterPro" id="IPR001736">
    <property type="entry name" value="PLipase_D/transphosphatidylase"/>
</dbReference>
<dbReference type="STRING" id="1165861.A0A0L0VH28"/>
<dbReference type="PANTHER" id="PTHR21248">
    <property type="entry name" value="CARDIOLIPIN SYNTHASE"/>
    <property type="match status" value="1"/>
</dbReference>
<feature type="domain" description="PLD phosphodiesterase" evidence="3">
    <location>
        <begin position="618"/>
        <end position="645"/>
    </location>
</feature>
<dbReference type="Proteomes" id="UP000054564">
    <property type="component" value="Unassembled WGS sequence"/>
</dbReference>
<comment type="caution">
    <text evidence="4">The sequence shown here is derived from an EMBL/GenBank/DDBJ whole genome shotgun (WGS) entry which is preliminary data.</text>
</comment>
<dbReference type="GO" id="GO:0032049">
    <property type="term" value="P:cardiolipin biosynthetic process"/>
    <property type="evidence" value="ECO:0007669"/>
    <property type="project" value="UniProtKB-ARBA"/>
</dbReference>
<evidence type="ECO:0000259" key="3">
    <source>
        <dbReference type="PROSITE" id="PS50035"/>
    </source>
</evidence>
<feature type="region of interest" description="Disordered" evidence="1">
    <location>
        <begin position="421"/>
        <end position="445"/>
    </location>
</feature>
<feature type="signal peptide" evidence="2">
    <location>
        <begin position="1"/>
        <end position="21"/>
    </location>
</feature>
<feature type="domain" description="PLD phosphodiesterase" evidence="3">
    <location>
        <begin position="295"/>
        <end position="322"/>
    </location>
</feature>
<sequence>MQSTFILSCLAFLALSHQAISMEARIIIAGADTVEAPVVKPATSRCRGCRCDQNVPQHVPSGHGAGKSINFNSGSVSSVLALYPDQSPHNIARKLFPTPSLLKRIKQRFTFAQDLFNREEPSAHRIQLAYQSGRWSTHEGSNVRPSELFLKMFSDVLLCLDRDRLSGFVSPSLIATCGVMPLTILGTISDIMRHYHECIVQAKHEVLVSTFYFGKSEAQRTFSRALVELSKRVEARQKKGKVIVKLIYNHRKWRQIYKNRINIKPDGPEWKRLGLPDTNDIPNLELEVINFHKGLLGTSHSKVLIVDRNIALLNSNNMQGRPNLEMMTHLEGPIVDSFYDMFLISWGNRMNPRLPLLTGRPSSQPRQYRFGPNNASLRNIHVVQYTQDTRATAPREAKTDVGVGVDRHRDGILNSAIATVSTDPEEERHGSWDQHSLNSRPEEPSRMRFPRVKKGMKDLTDALNVGTIRPVDANVPADHVTSDFKSQIIHEEHAEFPIVMVNRPPHGLPGNNDIWVPQNAAWIAGFKYAKKKVFIQTPNLNSYAAVRMCIDTARRGVSVILYLGLGFNDDRQFFQGGTNQQVVIEMYKTLKNFNCQHNLRVYWYIGKDQIRPIPHYIRSRNGHIKFMVIDDSVGIVGSGNHDTQSWFHSQETNVMIDSAQIVQDWMKGVISNQNTELYGRVDTDGIWRDAEGRTANYDDGPKRSKHQSLRALQELKNLCVS</sequence>
<protein>
    <recommendedName>
        <fullName evidence="3">PLD phosphodiesterase domain-containing protein</fullName>
    </recommendedName>
</protein>
<keyword evidence="5" id="KW-1185">Reference proteome</keyword>
<evidence type="ECO:0000313" key="4">
    <source>
        <dbReference type="EMBL" id="KNE98553.1"/>
    </source>
</evidence>
<dbReference type="PROSITE" id="PS50035">
    <property type="entry name" value="PLD"/>
    <property type="match status" value="2"/>
</dbReference>